<protein>
    <submittedName>
        <fullName evidence="1">Uncharacterized protein</fullName>
    </submittedName>
</protein>
<dbReference type="KEGG" id="cmag:CBW24_07975"/>
<sequence>MTHYSAVLIIPADLLDKANALGAAMGHGPESYSVPLSDGEGVTHFGARARVLPAFSAMLAAAGRIPQENWPLYGLDAAQVTGGGSAVAALDLAAYDLTEADRDEVITQLIFDIRAEGAADPRDHFVDVCAVNGLTPHDRA</sequence>
<organism evidence="1 2">
    <name type="scientific">Pacificitalea manganoxidans</name>
    <dbReference type="NCBI Taxonomy" id="1411902"/>
    <lineage>
        <taxon>Bacteria</taxon>
        <taxon>Pseudomonadati</taxon>
        <taxon>Pseudomonadota</taxon>
        <taxon>Alphaproteobacteria</taxon>
        <taxon>Rhodobacterales</taxon>
        <taxon>Paracoccaceae</taxon>
        <taxon>Pacificitalea</taxon>
    </lineage>
</organism>
<keyword evidence="2" id="KW-1185">Reference proteome</keyword>
<name>A0A291LYX5_9RHOB</name>
<proteinExistence type="predicted"/>
<evidence type="ECO:0000313" key="2">
    <source>
        <dbReference type="Proteomes" id="UP000219050"/>
    </source>
</evidence>
<dbReference type="AlphaFoldDB" id="A0A291LYX5"/>
<dbReference type="RefSeq" id="WP_097373250.1">
    <property type="nucleotide sequence ID" value="NZ_CP021404.1"/>
</dbReference>
<reference evidence="1 2" key="1">
    <citation type="submission" date="2017-05" db="EMBL/GenBank/DDBJ databases">
        <title>Comparative genomic and metabolic analysis of manganese-oxidizing mechanisms in Celeribater manganoxidans DY25T: its adaption to the environment of polymetallic nodule.</title>
        <authorList>
            <person name="Wang X."/>
        </authorList>
    </citation>
    <scope>NUCLEOTIDE SEQUENCE [LARGE SCALE GENOMIC DNA]</scope>
    <source>
        <strain evidence="1 2">DY25</strain>
    </source>
</reference>
<evidence type="ECO:0000313" key="1">
    <source>
        <dbReference type="EMBL" id="ATI41946.1"/>
    </source>
</evidence>
<gene>
    <name evidence="1" type="ORF">CBW24_07975</name>
</gene>
<accession>A0A291LYX5</accession>
<dbReference type="EMBL" id="CP021404">
    <property type="protein sequence ID" value="ATI41946.1"/>
    <property type="molecule type" value="Genomic_DNA"/>
</dbReference>
<dbReference type="Proteomes" id="UP000219050">
    <property type="component" value="Chromosome"/>
</dbReference>